<dbReference type="EMBL" id="SRLO01000575">
    <property type="protein sequence ID" value="TNN51631.1"/>
    <property type="molecule type" value="Genomic_DNA"/>
</dbReference>
<proteinExistence type="predicted"/>
<sequence>MPPVGLVPGCSCEGLAYLPGASHPPHGERCGRDVKRLGSRCDRRIPASDPSDPSQHLSPCRPLLKGPNSYQRGTEQHGAKRHQDSVKKKKKKEEEEVKGVPLLPLLVLEQVCLRTGAGCSAFRSVSRFTGVSLTGVAGSEALLPGSLAGSGGDSMLNLQMLLLD</sequence>
<feature type="compositionally biased region" description="Basic and acidic residues" evidence="1">
    <location>
        <begin position="74"/>
        <end position="96"/>
    </location>
</feature>
<organism evidence="2 3">
    <name type="scientific">Liparis tanakae</name>
    <name type="common">Tanaka's snailfish</name>
    <dbReference type="NCBI Taxonomy" id="230148"/>
    <lineage>
        <taxon>Eukaryota</taxon>
        <taxon>Metazoa</taxon>
        <taxon>Chordata</taxon>
        <taxon>Craniata</taxon>
        <taxon>Vertebrata</taxon>
        <taxon>Euteleostomi</taxon>
        <taxon>Actinopterygii</taxon>
        <taxon>Neopterygii</taxon>
        <taxon>Teleostei</taxon>
        <taxon>Neoteleostei</taxon>
        <taxon>Acanthomorphata</taxon>
        <taxon>Eupercaria</taxon>
        <taxon>Perciformes</taxon>
        <taxon>Cottioidei</taxon>
        <taxon>Cottales</taxon>
        <taxon>Liparidae</taxon>
        <taxon>Liparis</taxon>
    </lineage>
</organism>
<feature type="region of interest" description="Disordered" evidence="1">
    <location>
        <begin position="41"/>
        <end position="96"/>
    </location>
</feature>
<comment type="caution">
    <text evidence="2">The sequence shown here is derived from an EMBL/GenBank/DDBJ whole genome shotgun (WGS) entry which is preliminary data.</text>
</comment>
<protein>
    <submittedName>
        <fullName evidence="2">Uncharacterized protein</fullName>
    </submittedName>
</protein>
<dbReference type="AlphaFoldDB" id="A0A4Z2GEJ6"/>
<dbReference type="Proteomes" id="UP000314294">
    <property type="component" value="Unassembled WGS sequence"/>
</dbReference>
<evidence type="ECO:0000313" key="3">
    <source>
        <dbReference type="Proteomes" id="UP000314294"/>
    </source>
</evidence>
<gene>
    <name evidence="2" type="ORF">EYF80_038147</name>
</gene>
<evidence type="ECO:0000313" key="2">
    <source>
        <dbReference type="EMBL" id="TNN51631.1"/>
    </source>
</evidence>
<reference evidence="2 3" key="1">
    <citation type="submission" date="2019-03" db="EMBL/GenBank/DDBJ databases">
        <title>First draft genome of Liparis tanakae, snailfish: a comprehensive survey of snailfish specific genes.</title>
        <authorList>
            <person name="Kim W."/>
            <person name="Song I."/>
            <person name="Jeong J.-H."/>
            <person name="Kim D."/>
            <person name="Kim S."/>
            <person name="Ryu S."/>
            <person name="Song J.Y."/>
            <person name="Lee S.K."/>
        </authorList>
    </citation>
    <scope>NUCLEOTIDE SEQUENCE [LARGE SCALE GENOMIC DNA]</scope>
    <source>
        <tissue evidence="2">Muscle</tissue>
    </source>
</reference>
<accession>A0A4Z2GEJ6</accession>
<evidence type="ECO:0000256" key="1">
    <source>
        <dbReference type="SAM" id="MobiDB-lite"/>
    </source>
</evidence>
<name>A0A4Z2GEJ6_9TELE</name>
<keyword evidence="3" id="KW-1185">Reference proteome</keyword>